<dbReference type="PANTHER" id="PTHR43309:SF5">
    <property type="entry name" value="5-OXOPROLINASE SUBUNIT C"/>
    <property type="match status" value="1"/>
</dbReference>
<reference evidence="6" key="1">
    <citation type="journal article" date="2019" name="Int. J. Syst. Evol. Microbiol.">
        <title>The Global Catalogue of Microorganisms (GCM) 10K type strain sequencing project: providing services to taxonomists for standard genome sequencing and annotation.</title>
        <authorList>
            <consortium name="The Broad Institute Genomics Platform"/>
            <consortium name="The Broad Institute Genome Sequencing Center for Infectious Disease"/>
            <person name="Wu L."/>
            <person name="Ma J."/>
        </authorList>
    </citation>
    <scope>NUCLEOTIDE SEQUENCE [LARGE SCALE GENOMIC DNA]</scope>
    <source>
        <strain evidence="6">PCU 280</strain>
    </source>
</reference>
<dbReference type="InterPro" id="IPR052708">
    <property type="entry name" value="PxpC"/>
</dbReference>
<keyword evidence="1" id="KW-0547">Nucleotide-binding</keyword>
<dbReference type="NCBIfam" id="TIGR00724">
    <property type="entry name" value="urea_amlyse_rel"/>
    <property type="match status" value="1"/>
</dbReference>
<keyword evidence="6" id="KW-1185">Reference proteome</keyword>
<proteinExistence type="predicted"/>
<dbReference type="SMART" id="SM00797">
    <property type="entry name" value="AHS2"/>
    <property type="match status" value="1"/>
</dbReference>
<keyword evidence="3" id="KW-0067">ATP-binding</keyword>
<dbReference type="Proteomes" id="UP001596233">
    <property type="component" value="Unassembled WGS sequence"/>
</dbReference>
<dbReference type="SUPFAM" id="SSF50891">
    <property type="entry name" value="Cyclophilin-like"/>
    <property type="match status" value="1"/>
</dbReference>
<evidence type="ECO:0000256" key="2">
    <source>
        <dbReference type="ARBA" id="ARBA00022801"/>
    </source>
</evidence>
<sequence length="330" mass="36232">MAIEMIKAGMQATIQDRGRFGYQKYGVNVNGAMDEGSARVANLLVGNAEDMPVLELTLAGAVLKFTEEHLIAICGGNMSPYMNNAGVAMWQPIVVKKGSILSFAHYVSGCRVYIAIAGGIKIPQVLGSYSTNVRGQLGGYSGRQLRNGDVLEINEVEEKSRSFKLWQKLKSSEGANFSAQLFAMAPEDYVTIRYIPGPEYHLLTPESKRAWMNGTWRIDAQSDRMGYRLQGEALELKENREMISEGTVHGLIQLPANGQPIVLLSDRQTTGGYPRIAVVAAVDIPMFGQLKPGDAIRFVSVTMEEAEHLLLEYEQDMAMLKAAMTLKCSS</sequence>
<dbReference type="Pfam" id="PF02626">
    <property type="entry name" value="CT_A_B"/>
    <property type="match status" value="1"/>
</dbReference>
<evidence type="ECO:0000259" key="4">
    <source>
        <dbReference type="SMART" id="SM00797"/>
    </source>
</evidence>
<dbReference type="Gene3D" id="2.40.100.10">
    <property type="entry name" value="Cyclophilin-like"/>
    <property type="match status" value="1"/>
</dbReference>
<evidence type="ECO:0000313" key="6">
    <source>
        <dbReference type="Proteomes" id="UP001596233"/>
    </source>
</evidence>
<accession>A0ABW1V2M5</accession>
<organism evidence="5 6">
    <name type="scientific">Paenibacillus septentrionalis</name>
    <dbReference type="NCBI Taxonomy" id="429342"/>
    <lineage>
        <taxon>Bacteria</taxon>
        <taxon>Bacillati</taxon>
        <taxon>Bacillota</taxon>
        <taxon>Bacilli</taxon>
        <taxon>Bacillales</taxon>
        <taxon>Paenibacillaceae</taxon>
        <taxon>Paenibacillus</taxon>
    </lineage>
</organism>
<keyword evidence="2" id="KW-0378">Hydrolase</keyword>
<dbReference type="EMBL" id="JBHSTE010000003">
    <property type="protein sequence ID" value="MFC6332728.1"/>
    <property type="molecule type" value="Genomic_DNA"/>
</dbReference>
<protein>
    <submittedName>
        <fullName evidence="5">Biotin-dependent carboxyltransferase family protein</fullName>
    </submittedName>
</protein>
<dbReference type="InterPro" id="IPR029000">
    <property type="entry name" value="Cyclophilin-like_dom_sf"/>
</dbReference>
<comment type="caution">
    <text evidence="5">The sequence shown here is derived from an EMBL/GenBank/DDBJ whole genome shotgun (WGS) entry which is preliminary data.</text>
</comment>
<dbReference type="PANTHER" id="PTHR43309">
    <property type="entry name" value="5-OXOPROLINASE SUBUNIT C"/>
    <property type="match status" value="1"/>
</dbReference>
<gene>
    <name evidence="5" type="ORF">ACFP56_08845</name>
</gene>
<feature type="domain" description="Carboxyltransferase" evidence="4">
    <location>
        <begin position="24"/>
        <end position="316"/>
    </location>
</feature>
<evidence type="ECO:0000313" key="5">
    <source>
        <dbReference type="EMBL" id="MFC6332728.1"/>
    </source>
</evidence>
<evidence type="ECO:0000256" key="1">
    <source>
        <dbReference type="ARBA" id="ARBA00022741"/>
    </source>
</evidence>
<dbReference type="InterPro" id="IPR003778">
    <property type="entry name" value="CT_A_B"/>
</dbReference>
<evidence type="ECO:0000256" key="3">
    <source>
        <dbReference type="ARBA" id="ARBA00022840"/>
    </source>
</evidence>
<name>A0ABW1V2M5_9BACL</name>
<dbReference type="RefSeq" id="WP_379233467.1">
    <property type="nucleotide sequence ID" value="NZ_JBHSTE010000003.1"/>
</dbReference>